<comment type="caution">
    <text evidence="2">The sequence shown here is derived from an EMBL/GenBank/DDBJ whole genome shotgun (WGS) entry which is preliminary data.</text>
</comment>
<dbReference type="EMBL" id="AZHE01000030">
    <property type="protein sequence ID" value="KHN94759.1"/>
    <property type="molecule type" value="Genomic_DNA"/>
</dbReference>
<dbReference type="RefSeq" id="XP_040675825.1">
    <property type="nucleotide sequence ID" value="XM_040826153.1"/>
</dbReference>
<proteinExistence type="predicted"/>
<evidence type="ECO:0000313" key="3">
    <source>
        <dbReference type="Proteomes" id="UP000030816"/>
    </source>
</evidence>
<evidence type="ECO:0000313" key="2">
    <source>
        <dbReference type="EMBL" id="KHN94759.1"/>
    </source>
</evidence>
<dbReference type="Proteomes" id="UP000030816">
    <property type="component" value="Unassembled WGS sequence"/>
</dbReference>
<keyword evidence="3" id="KW-1185">Reference proteome</keyword>
<reference evidence="2 3" key="1">
    <citation type="journal article" date="2014" name="Proc. Natl. Acad. Sci. U.S.A.">
        <title>Trajectory and genomic determinants of fungal-pathogen speciation and host adaptation.</title>
        <authorList>
            <person name="Hu X."/>
            <person name="Xiao G."/>
            <person name="Zheng P."/>
            <person name="Shang Y."/>
            <person name="Su Y."/>
            <person name="Zhang X."/>
            <person name="Liu X."/>
            <person name="Zhan S."/>
            <person name="St Leger R.J."/>
            <person name="Wang C."/>
        </authorList>
    </citation>
    <scope>NUCLEOTIDE SEQUENCE [LARGE SCALE GENOMIC DNA]</scope>
    <source>
        <strain evidence="2 3">ARSEF 1941</strain>
    </source>
</reference>
<name>A0A0B2WM92_METAS</name>
<feature type="compositionally biased region" description="Basic and acidic residues" evidence="1">
    <location>
        <begin position="49"/>
        <end position="59"/>
    </location>
</feature>
<organism evidence="2 3">
    <name type="scientific">Metarhizium album (strain ARSEF 1941)</name>
    <dbReference type="NCBI Taxonomy" id="1081103"/>
    <lineage>
        <taxon>Eukaryota</taxon>
        <taxon>Fungi</taxon>
        <taxon>Dikarya</taxon>
        <taxon>Ascomycota</taxon>
        <taxon>Pezizomycotina</taxon>
        <taxon>Sordariomycetes</taxon>
        <taxon>Hypocreomycetidae</taxon>
        <taxon>Hypocreales</taxon>
        <taxon>Clavicipitaceae</taxon>
        <taxon>Metarhizium</taxon>
    </lineage>
</organism>
<protein>
    <submittedName>
        <fullName evidence="2">Uncharacterized protein</fullName>
    </submittedName>
</protein>
<gene>
    <name evidence="2" type="ORF">MAM_07355</name>
</gene>
<evidence type="ECO:0000256" key="1">
    <source>
        <dbReference type="SAM" id="MobiDB-lite"/>
    </source>
</evidence>
<feature type="compositionally biased region" description="Polar residues" evidence="1">
    <location>
        <begin position="74"/>
        <end position="83"/>
    </location>
</feature>
<feature type="region of interest" description="Disordered" evidence="1">
    <location>
        <begin position="31"/>
        <end position="92"/>
    </location>
</feature>
<dbReference type="AlphaFoldDB" id="A0A0B2WM92"/>
<dbReference type="GeneID" id="63741810"/>
<sequence length="92" mass="9681">MVSTGGLMETKHKAGHVEPIYCCSSSLEPGYKQPLSRRGGPPSECAEMAQERQLGRAEGFEASSPVRAGIGSAALQSRESSASAPACRGTRW</sequence>
<accession>A0A0B2WM92</accession>
<dbReference type="HOGENOM" id="CLU_2413733_0_0_1"/>